<dbReference type="InParanoid" id="D2VXR4"/>
<keyword evidence="2" id="KW-1185">Reference proteome</keyword>
<dbReference type="GO" id="GO:0052689">
    <property type="term" value="F:carboxylic ester hydrolase activity"/>
    <property type="evidence" value="ECO:0007669"/>
    <property type="project" value="InterPro"/>
</dbReference>
<dbReference type="eggNOG" id="ENOG502SADH">
    <property type="taxonomic scope" value="Eukaryota"/>
</dbReference>
<reference evidence="1 2" key="1">
    <citation type="journal article" date="2010" name="Cell">
        <title>The genome of Naegleria gruberi illuminates early eukaryotic versatility.</title>
        <authorList>
            <person name="Fritz-Laylin L.K."/>
            <person name="Prochnik S.E."/>
            <person name="Ginger M.L."/>
            <person name="Dacks J.B."/>
            <person name="Carpenter M.L."/>
            <person name="Field M.C."/>
            <person name="Kuo A."/>
            <person name="Paredez A."/>
            <person name="Chapman J."/>
            <person name="Pham J."/>
            <person name="Shu S."/>
            <person name="Neupane R."/>
            <person name="Cipriano M."/>
            <person name="Mancuso J."/>
            <person name="Tu H."/>
            <person name="Salamov A."/>
            <person name="Lindquist E."/>
            <person name="Shapiro H."/>
            <person name="Lucas S."/>
            <person name="Grigoriev I.V."/>
            <person name="Cande W.Z."/>
            <person name="Fulton C."/>
            <person name="Rokhsar D.S."/>
            <person name="Dawson S.C."/>
        </authorList>
    </citation>
    <scope>NUCLEOTIDE SEQUENCE [LARGE SCALE GENOMIC DNA]</scope>
    <source>
        <strain evidence="1 2">NEG-M</strain>
    </source>
</reference>
<name>D2VXR4_NAEGR</name>
<dbReference type="InterPro" id="IPR037461">
    <property type="entry name" value="CtCE2-like_dom"/>
</dbReference>
<dbReference type="OrthoDB" id="30833at2759"/>
<dbReference type="InterPro" id="IPR001087">
    <property type="entry name" value="GDSL"/>
</dbReference>
<protein>
    <submittedName>
        <fullName evidence="1">Predicted protein</fullName>
    </submittedName>
</protein>
<evidence type="ECO:0000313" key="2">
    <source>
        <dbReference type="Proteomes" id="UP000006671"/>
    </source>
</evidence>
<organism evidence="2">
    <name type="scientific">Naegleria gruberi</name>
    <name type="common">Amoeba</name>
    <dbReference type="NCBI Taxonomy" id="5762"/>
    <lineage>
        <taxon>Eukaryota</taxon>
        <taxon>Discoba</taxon>
        <taxon>Heterolobosea</taxon>
        <taxon>Tetramitia</taxon>
        <taxon>Eutetramitia</taxon>
        <taxon>Vahlkampfiidae</taxon>
        <taxon>Naegleria</taxon>
    </lineage>
</organism>
<evidence type="ECO:0000313" key="1">
    <source>
        <dbReference type="EMBL" id="EFC38339.1"/>
    </source>
</evidence>
<accession>D2VXR4</accession>
<dbReference type="GeneID" id="8858214"/>
<dbReference type="RefSeq" id="XP_002671083.1">
    <property type="nucleotide sequence ID" value="XM_002671037.1"/>
</dbReference>
<dbReference type="InterPro" id="IPR052762">
    <property type="entry name" value="PCW_deacetylase/CE"/>
</dbReference>
<dbReference type="Gene3D" id="3.40.50.1110">
    <property type="entry name" value="SGNH hydrolase"/>
    <property type="match status" value="1"/>
</dbReference>
<dbReference type="PANTHER" id="PTHR37834:SF2">
    <property type="entry name" value="ESTERASE, SGNH HYDROLASE-TYPE"/>
    <property type="match status" value="1"/>
</dbReference>
<sequence>MDSEQVLDIKVQLTMHDVGNLYNVYLWKETENGPRKLVSNQILTTISSPIPKQYTVRFTFLGDPEALFVFEFEKRTEAFLGTVTLSDVQLISTLDVQLVEQETSQTKGSNGKLIVEFLGDSLSCAYGNLGKPPCGYSVTTQDVHQSFVVKTAQYLQADEYHVECYSGKGVVRNYADPSSTSKDPYPVYYPRTVANQNISNWNFTDYIPSLVVITLGGNDFSTAPRPSYEQYYGGYINLLNFVYGKYLAKKPDLKVVLVCGPLEFDCWENYTERVSNQAAPQFPQNSLYFLSMHNLLNQNTDIGCASHPNVQGDEKMAKLLSSFIQNKVLLPSH</sequence>
<dbReference type="SUPFAM" id="SSF52266">
    <property type="entry name" value="SGNH hydrolase"/>
    <property type="match status" value="1"/>
</dbReference>
<dbReference type="STRING" id="5762.D2VXR4"/>
<dbReference type="InterPro" id="IPR036514">
    <property type="entry name" value="SGNH_hydro_sf"/>
</dbReference>
<dbReference type="PANTHER" id="PTHR37834">
    <property type="entry name" value="GDSL-LIKE LIPASE/ACYLHYDROLASE DOMAIN PROTEIN (AFU_ORTHOLOGUE AFUA_2G00620)"/>
    <property type="match status" value="1"/>
</dbReference>
<dbReference type="Proteomes" id="UP000006671">
    <property type="component" value="Unassembled WGS sequence"/>
</dbReference>
<dbReference type="EMBL" id="GG738908">
    <property type="protein sequence ID" value="EFC38339.1"/>
    <property type="molecule type" value="Genomic_DNA"/>
</dbReference>
<dbReference type="Pfam" id="PF00657">
    <property type="entry name" value="Lipase_GDSL"/>
    <property type="match status" value="1"/>
</dbReference>
<dbReference type="CDD" id="cd01831">
    <property type="entry name" value="Endoglucanase_E_like"/>
    <property type="match status" value="1"/>
</dbReference>
<gene>
    <name evidence="1" type="ORF">NAEGRDRAFT_73841</name>
</gene>
<dbReference type="KEGG" id="ngr:NAEGRDRAFT_73841"/>
<proteinExistence type="predicted"/>
<dbReference type="AlphaFoldDB" id="D2VXR4"/>
<dbReference type="VEuPathDB" id="AmoebaDB:NAEGRDRAFT_73841"/>